<organism evidence="2 3">
    <name type="scientific">Hamadaea flava</name>
    <dbReference type="NCBI Taxonomy" id="1742688"/>
    <lineage>
        <taxon>Bacteria</taxon>
        <taxon>Bacillati</taxon>
        <taxon>Actinomycetota</taxon>
        <taxon>Actinomycetes</taxon>
        <taxon>Micromonosporales</taxon>
        <taxon>Micromonosporaceae</taxon>
        <taxon>Hamadaea</taxon>
    </lineage>
</organism>
<comment type="caution">
    <text evidence="2">The sequence shown here is derived from an EMBL/GenBank/DDBJ whole genome shotgun (WGS) entry which is preliminary data.</text>
</comment>
<dbReference type="RefSeq" id="WP_253757594.1">
    <property type="nucleotide sequence ID" value="NZ_JAMZDZ010000001.1"/>
</dbReference>
<gene>
    <name evidence="2" type="ORF">ACFOZ4_08270</name>
</gene>
<dbReference type="EMBL" id="JBHSAY010000005">
    <property type="protein sequence ID" value="MFC4130598.1"/>
    <property type="molecule type" value="Genomic_DNA"/>
</dbReference>
<keyword evidence="3" id="KW-1185">Reference proteome</keyword>
<protein>
    <submittedName>
        <fullName evidence="2">DUF4365 domain-containing protein</fullName>
    </submittedName>
</protein>
<evidence type="ECO:0000313" key="3">
    <source>
        <dbReference type="Proteomes" id="UP001595816"/>
    </source>
</evidence>
<name>A0ABV8LJA3_9ACTN</name>
<feature type="domain" description="DUF4365" evidence="1">
    <location>
        <begin position="15"/>
        <end position="119"/>
    </location>
</feature>
<evidence type="ECO:0000313" key="2">
    <source>
        <dbReference type="EMBL" id="MFC4130598.1"/>
    </source>
</evidence>
<dbReference type="InterPro" id="IPR025375">
    <property type="entry name" value="DUF4365"/>
</dbReference>
<dbReference type="Pfam" id="PF14280">
    <property type="entry name" value="DUF4365"/>
    <property type="match status" value="1"/>
</dbReference>
<evidence type="ECO:0000259" key="1">
    <source>
        <dbReference type="Pfam" id="PF14280"/>
    </source>
</evidence>
<sequence>MSSGRKQITDQRIVERAAVNRVRELFESRGQVFLEVSQSNDYGKDAYVDISDEREVTGQVIALQIKGGNSYSSSKGWFVPYSPADYAFWTESTLPVFGIVHDPTADVLYWINLTEELRTLPDNQSGRIYASLVLNGESWQSFLLAARRASTPLGSVLGLYSDAPDKQGAAVWDCFAVGQVDYRALVMLRYALGQLHPEVLPDAAYALAHCVQFHPDIWPSPTRTVAGKTKAAVVSRFRWTVTDAILLLKLVDRENMFRRGSVGEDVYLLLSSGWGPDVVRLFDEVLQEAIRTHDEFLAVKAVAVLQYQFGDDASEAVTQLADEYPQLQAMPEVRQLMSAVTTQGWLDIA</sequence>
<accession>A0ABV8LJA3</accession>
<proteinExistence type="predicted"/>
<dbReference type="Proteomes" id="UP001595816">
    <property type="component" value="Unassembled WGS sequence"/>
</dbReference>
<reference evidence="3" key="1">
    <citation type="journal article" date="2019" name="Int. J. Syst. Evol. Microbiol.">
        <title>The Global Catalogue of Microorganisms (GCM) 10K type strain sequencing project: providing services to taxonomists for standard genome sequencing and annotation.</title>
        <authorList>
            <consortium name="The Broad Institute Genomics Platform"/>
            <consortium name="The Broad Institute Genome Sequencing Center for Infectious Disease"/>
            <person name="Wu L."/>
            <person name="Ma J."/>
        </authorList>
    </citation>
    <scope>NUCLEOTIDE SEQUENCE [LARGE SCALE GENOMIC DNA]</scope>
    <source>
        <strain evidence="3">CGMCC 4.7289</strain>
    </source>
</reference>